<reference evidence="2 3" key="1">
    <citation type="submission" date="2018-10" db="EMBL/GenBank/DDBJ databases">
        <title>Bacillus Keqinensis sp. nov., a moderately halophilic bacterium isolated from a saline-alkaline lake.</title>
        <authorList>
            <person name="Wang H."/>
        </authorList>
    </citation>
    <scope>NUCLEOTIDE SEQUENCE [LARGE SCALE GENOMIC DNA]</scope>
    <source>
        <strain evidence="2 3">KQ-3</strain>
    </source>
</reference>
<comment type="caution">
    <text evidence="2">The sequence shown here is derived from an EMBL/GenBank/DDBJ whole genome shotgun (WGS) entry which is preliminary data.</text>
</comment>
<accession>A0A3M7TLD8</accession>
<feature type="transmembrane region" description="Helical" evidence="1">
    <location>
        <begin position="170"/>
        <end position="189"/>
    </location>
</feature>
<evidence type="ECO:0000313" key="2">
    <source>
        <dbReference type="EMBL" id="RNA66281.1"/>
    </source>
</evidence>
<keyword evidence="1" id="KW-0472">Membrane</keyword>
<name>A0A3M7TLD8_9BACI</name>
<dbReference type="OrthoDB" id="21325at2"/>
<sequence length="241" mass="27519">MIYLVSFLCVAGFIVVHLFSRNVTFLHTIPRSKVLSVAGGVSIAYVFMHILPELHMYQDELHTSEFHLFGLGDYHVYLASLLGLSAFYGLERMAKGTIEKGKRGEDENPWVFRTHILSFFFYNFLIGYLLLRGENRDPTELFLYFFALSVHFVSNDHALRQTHKEEYDVYGRYLLAGAVAAGWLTGIFVEVSEHGVALLFSILAGTMILNVLKEELPEERESNFWAFGVGVLLYTILLYVI</sequence>
<proteinExistence type="predicted"/>
<evidence type="ECO:0000256" key="1">
    <source>
        <dbReference type="SAM" id="Phobius"/>
    </source>
</evidence>
<dbReference type="EMBL" id="RHIB01000004">
    <property type="protein sequence ID" value="RNA66281.1"/>
    <property type="molecule type" value="Genomic_DNA"/>
</dbReference>
<protein>
    <recommendedName>
        <fullName evidence="4">ZIP Zinc transporter</fullName>
    </recommendedName>
</protein>
<dbReference type="RefSeq" id="WP_122901725.1">
    <property type="nucleotide sequence ID" value="NZ_RHIB01000004.1"/>
</dbReference>
<keyword evidence="3" id="KW-1185">Reference proteome</keyword>
<feature type="transmembrane region" description="Helical" evidence="1">
    <location>
        <begin position="110"/>
        <end position="129"/>
    </location>
</feature>
<feature type="transmembrane region" description="Helical" evidence="1">
    <location>
        <begin position="74"/>
        <end position="90"/>
    </location>
</feature>
<gene>
    <name evidence="2" type="ORF">EBO34_19360</name>
</gene>
<dbReference type="AlphaFoldDB" id="A0A3M7TLD8"/>
<feature type="transmembrane region" description="Helical" evidence="1">
    <location>
        <begin position="224"/>
        <end position="240"/>
    </location>
</feature>
<keyword evidence="1" id="KW-1133">Transmembrane helix</keyword>
<keyword evidence="1" id="KW-0812">Transmembrane</keyword>
<dbReference type="Proteomes" id="UP000278746">
    <property type="component" value="Unassembled WGS sequence"/>
</dbReference>
<evidence type="ECO:0008006" key="4">
    <source>
        <dbReference type="Google" id="ProtNLM"/>
    </source>
</evidence>
<feature type="transmembrane region" description="Helical" evidence="1">
    <location>
        <begin position="195"/>
        <end position="212"/>
    </location>
</feature>
<evidence type="ECO:0000313" key="3">
    <source>
        <dbReference type="Proteomes" id="UP000278746"/>
    </source>
</evidence>
<organism evidence="2 3">
    <name type="scientific">Alteribacter keqinensis</name>
    <dbReference type="NCBI Taxonomy" id="2483800"/>
    <lineage>
        <taxon>Bacteria</taxon>
        <taxon>Bacillati</taxon>
        <taxon>Bacillota</taxon>
        <taxon>Bacilli</taxon>
        <taxon>Bacillales</taxon>
        <taxon>Bacillaceae</taxon>
        <taxon>Alteribacter</taxon>
    </lineage>
</organism>